<feature type="domain" description="Fe/B12 periplasmic-binding" evidence="6">
    <location>
        <begin position="61"/>
        <end position="331"/>
    </location>
</feature>
<dbReference type="PANTHER" id="PTHR30532">
    <property type="entry name" value="IRON III DICITRATE-BINDING PERIPLASMIC PROTEIN"/>
    <property type="match status" value="1"/>
</dbReference>
<organism evidence="7 8">
    <name type="scientific">Leucobacter luti</name>
    <dbReference type="NCBI Taxonomy" id="340320"/>
    <lineage>
        <taxon>Bacteria</taxon>
        <taxon>Bacillati</taxon>
        <taxon>Actinomycetota</taxon>
        <taxon>Actinomycetes</taxon>
        <taxon>Micrococcales</taxon>
        <taxon>Microbacteriaceae</taxon>
        <taxon>Leucobacter</taxon>
    </lineage>
</organism>
<dbReference type="InterPro" id="IPR002491">
    <property type="entry name" value="ABC_transptr_periplasmic_BD"/>
</dbReference>
<keyword evidence="8" id="KW-1185">Reference proteome</keyword>
<dbReference type="PROSITE" id="PS50983">
    <property type="entry name" value="FE_B12_PBP"/>
    <property type="match status" value="1"/>
</dbReference>
<accession>A0A4Q7U0S6</accession>
<evidence type="ECO:0000259" key="6">
    <source>
        <dbReference type="PROSITE" id="PS50983"/>
    </source>
</evidence>
<dbReference type="SUPFAM" id="SSF53807">
    <property type="entry name" value="Helical backbone' metal receptor"/>
    <property type="match status" value="1"/>
</dbReference>
<dbReference type="AlphaFoldDB" id="A0A4Q7U0S6"/>
<dbReference type="Proteomes" id="UP000291832">
    <property type="component" value="Unassembled WGS sequence"/>
</dbReference>
<dbReference type="EMBL" id="SHKI01000004">
    <property type="protein sequence ID" value="RZT66350.1"/>
    <property type="molecule type" value="Genomic_DNA"/>
</dbReference>
<dbReference type="OrthoDB" id="63946at2"/>
<dbReference type="PANTHER" id="PTHR30532:SF28">
    <property type="entry name" value="PETROBACTIN-BINDING PROTEIN YCLQ"/>
    <property type="match status" value="1"/>
</dbReference>
<proteinExistence type="inferred from homology"/>
<protein>
    <submittedName>
        <fullName evidence="7">Iron complex transport system substrate-binding protein</fullName>
    </submittedName>
</protein>
<sequence>MSIRPLRTSAAAALAIGAALLLSSCTGNAAPEESAPAPEASTTITFTDNHGEVEMQSNPQRVVALDNHVFETLSEWDVPLVAAPKGIMGDVWPTYTDDDTVGDVGTHREPNLETIVAASPDLIIGGYRFGDAYDDLVAQNPDATVIDIAPRDGEDVFSELQRESTILGQIFDREAEAAELNEALDTAIDDAKSAYNGTDSVMGLITSAGKIEFAAAGSGRSVGPVFTALDLTPAIDRPAEDASHGDDISVEAIAESNPEWIIVLDRDASFSEPEPGSVPADELIAGSEALKNVPAVQKDQVIYLDPTFYVTEDIQAYTTLFEQMRDAFNAA</sequence>
<evidence type="ECO:0000256" key="2">
    <source>
        <dbReference type="ARBA" id="ARBA00008814"/>
    </source>
</evidence>
<dbReference type="GO" id="GO:1901678">
    <property type="term" value="P:iron coordination entity transport"/>
    <property type="evidence" value="ECO:0007669"/>
    <property type="project" value="UniProtKB-ARBA"/>
</dbReference>
<reference evidence="7 8" key="1">
    <citation type="journal article" date="2015" name="Stand. Genomic Sci.">
        <title>Genomic Encyclopedia of Bacterial and Archaeal Type Strains, Phase III: the genomes of soil and plant-associated and newly described type strains.</title>
        <authorList>
            <person name="Whitman W.B."/>
            <person name="Woyke T."/>
            <person name="Klenk H.P."/>
            <person name="Zhou Y."/>
            <person name="Lilburn T.G."/>
            <person name="Beck B.J."/>
            <person name="De Vos P."/>
            <person name="Vandamme P."/>
            <person name="Eisen J.A."/>
            <person name="Garrity G."/>
            <person name="Hugenholtz P."/>
            <person name="Kyrpides N.C."/>
        </authorList>
    </citation>
    <scope>NUCLEOTIDE SEQUENCE [LARGE SCALE GENOMIC DNA]</scope>
    <source>
        <strain evidence="7 8">RF6</strain>
    </source>
</reference>
<comment type="caution">
    <text evidence="7">The sequence shown here is derived from an EMBL/GenBank/DDBJ whole genome shotgun (WGS) entry which is preliminary data.</text>
</comment>
<dbReference type="Pfam" id="PF01497">
    <property type="entry name" value="Peripla_BP_2"/>
    <property type="match status" value="1"/>
</dbReference>
<feature type="chain" id="PRO_5020379686" evidence="5">
    <location>
        <begin position="30"/>
        <end position="331"/>
    </location>
</feature>
<dbReference type="GO" id="GO:0030288">
    <property type="term" value="C:outer membrane-bounded periplasmic space"/>
    <property type="evidence" value="ECO:0007669"/>
    <property type="project" value="TreeGrafter"/>
</dbReference>
<evidence type="ECO:0000256" key="1">
    <source>
        <dbReference type="ARBA" id="ARBA00004196"/>
    </source>
</evidence>
<keyword evidence="4 5" id="KW-0732">Signal</keyword>
<comment type="subcellular location">
    <subcellularLocation>
        <location evidence="1">Cell envelope</location>
    </subcellularLocation>
</comment>
<evidence type="ECO:0000313" key="7">
    <source>
        <dbReference type="EMBL" id="RZT66350.1"/>
    </source>
</evidence>
<evidence type="ECO:0000256" key="4">
    <source>
        <dbReference type="ARBA" id="ARBA00022729"/>
    </source>
</evidence>
<gene>
    <name evidence="7" type="ORF">EV139_1786</name>
</gene>
<dbReference type="InterPro" id="IPR051313">
    <property type="entry name" value="Bact_iron-sidero_bind"/>
</dbReference>
<name>A0A4Q7U0S6_9MICO</name>
<dbReference type="RefSeq" id="WP_130453943.1">
    <property type="nucleotide sequence ID" value="NZ_QYAG01000001.1"/>
</dbReference>
<evidence type="ECO:0000256" key="5">
    <source>
        <dbReference type="SAM" id="SignalP"/>
    </source>
</evidence>
<feature type="signal peptide" evidence="5">
    <location>
        <begin position="1"/>
        <end position="29"/>
    </location>
</feature>
<keyword evidence="3" id="KW-0813">Transport</keyword>
<dbReference type="Gene3D" id="3.40.50.1980">
    <property type="entry name" value="Nitrogenase molybdenum iron protein domain"/>
    <property type="match status" value="2"/>
</dbReference>
<evidence type="ECO:0000256" key="3">
    <source>
        <dbReference type="ARBA" id="ARBA00022448"/>
    </source>
</evidence>
<evidence type="ECO:0000313" key="8">
    <source>
        <dbReference type="Proteomes" id="UP000291832"/>
    </source>
</evidence>
<dbReference type="PROSITE" id="PS51257">
    <property type="entry name" value="PROKAR_LIPOPROTEIN"/>
    <property type="match status" value="1"/>
</dbReference>
<comment type="similarity">
    <text evidence="2">Belongs to the bacterial solute-binding protein 8 family.</text>
</comment>